<accession>A0ABT2IYN1</accession>
<name>A0ABT2IYN1_9FLAO</name>
<dbReference type="EMBL" id="JAOAMU010000006">
    <property type="protein sequence ID" value="MCT2563940.1"/>
    <property type="molecule type" value="Genomic_DNA"/>
</dbReference>
<evidence type="ECO:0008006" key="3">
    <source>
        <dbReference type="Google" id="ProtNLM"/>
    </source>
</evidence>
<evidence type="ECO:0000313" key="2">
    <source>
        <dbReference type="Proteomes" id="UP001525566"/>
    </source>
</evidence>
<proteinExistence type="predicted"/>
<gene>
    <name evidence="1" type="ORF">N0B48_18775</name>
</gene>
<organism evidence="1 2">
    <name type="scientific">Chryseobacterium herbae</name>
    <dbReference type="NCBI Taxonomy" id="2976476"/>
    <lineage>
        <taxon>Bacteria</taxon>
        <taxon>Pseudomonadati</taxon>
        <taxon>Bacteroidota</taxon>
        <taxon>Flavobacteriia</taxon>
        <taxon>Flavobacteriales</taxon>
        <taxon>Weeksellaceae</taxon>
        <taxon>Chryseobacterium group</taxon>
        <taxon>Chryseobacterium</taxon>
    </lineage>
</organism>
<protein>
    <recommendedName>
        <fullName evidence="3">Tail fiber protein</fullName>
    </recommendedName>
</protein>
<evidence type="ECO:0000313" key="1">
    <source>
        <dbReference type="EMBL" id="MCT2563940.1"/>
    </source>
</evidence>
<sequence>MKTFNFNQTGGFKLITEVLSGLQDAYSIFSGVAKMAGEKAIVSGCEDLGVTVGDGLVVIGGETLEFKGGVKQNTVIIKEENTGATFEDGSIKPFEKYRYATFGYSGTAFNWADFKRVTPLNALEDRITALEKMTAPIRSGGGRMLWCKPANLIPPGWVADDGWEKLAPVGLDPLNPAFDEVGKIGGEEKHTLTIGELPQHRFKLFGYGGINSPRLIDNPNGVASVVGDSPIDNEDWNYSITSASGDAGIGNTNELGAGMPHNNMSPYRIVIYIKYVG</sequence>
<comment type="caution">
    <text evidence="1">The sequence shown here is derived from an EMBL/GenBank/DDBJ whole genome shotgun (WGS) entry which is preliminary data.</text>
</comment>
<dbReference type="RefSeq" id="WP_259840492.1">
    <property type="nucleotide sequence ID" value="NZ_JAOAMU010000006.1"/>
</dbReference>
<dbReference type="Proteomes" id="UP001525566">
    <property type="component" value="Unassembled WGS sequence"/>
</dbReference>
<keyword evidence="2" id="KW-1185">Reference proteome</keyword>
<reference evidence="1 2" key="1">
    <citation type="submission" date="2022-09" db="EMBL/GenBank/DDBJ databases">
        <title>Chryseobacterium oleae sp.nov., isolated from the inter-root soil of Pyrola calliantha H. Andr. in Tibet.</title>
        <authorList>
            <person name="Li Z."/>
        </authorList>
    </citation>
    <scope>NUCLEOTIDE SEQUENCE [LARGE SCALE GENOMIC DNA]</scope>
    <source>
        <strain evidence="2">pc1-10</strain>
    </source>
</reference>
<dbReference type="CDD" id="cd22641">
    <property type="entry name" value="C24-like"/>
    <property type="match status" value="1"/>
</dbReference>